<keyword evidence="1" id="KW-0175">Coiled coil</keyword>
<keyword evidence="2" id="KW-1133">Transmembrane helix</keyword>
<reference evidence="4" key="1">
    <citation type="submission" date="2019-04" db="EMBL/GenBank/DDBJ databases">
        <title>Evolution of Biomass-Degrading Anaerobic Consortia Revealed by Metagenomics.</title>
        <authorList>
            <person name="Peng X."/>
        </authorList>
    </citation>
    <scope>NUCLEOTIDE SEQUENCE</scope>
    <source>
        <strain evidence="4">SIG311</strain>
    </source>
</reference>
<evidence type="ECO:0000256" key="2">
    <source>
        <dbReference type="SAM" id="Phobius"/>
    </source>
</evidence>
<evidence type="ECO:0000256" key="1">
    <source>
        <dbReference type="SAM" id="Coils"/>
    </source>
</evidence>
<dbReference type="GO" id="GO:0016301">
    <property type="term" value="F:kinase activity"/>
    <property type="evidence" value="ECO:0007669"/>
    <property type="project" value="UniProtKB-KW"/>
</dbReference>
<organism evidence="4 5">
    <name type="scientific">Pseudobutyrivibrio ruminis</name>
    <dbReference type="NCBI Taxonomy" id="46206"/>
    <lineage>
        <taxon>Bacteria</taxon>
        <taxon>Bacillati</taxon>
        <taxon>Bacillota</taxon>
        <taxon>Clostridia</taxon>
        <taxon>Lachnospirales</taxon>
        <taxon>Lachnospiraceae</taxon>
        <taxon>Pseudobutyrivibrio</taxon>
    </lineage>
</organism>
<accession>A0A927UFB6</accession>
<feature type="transmembrane region" description="Helical" evidence="2">
    <location>
        <begin position="125"/>
        <end position="145"/>
    </location>
</feature>
<feature type="transmembrane region" description="Helical" evidence="2">
    <location>
        <begin position="165"/>
        <end position="186"/>
    </location>
</feature>
<dbReference type="Proteomes" id="UP000766246">
    <property type="component" value="Unassembled WGS sequence"/>
</dbReference>
<sequence length="436" mass="50145">MNIHLTIIMLLNTIELAVPCTILARNLERRNYFVLRLFCCFALVFVYIFLFPLEGLNYLLIHIPIILVAFLYLKLCYKTTMTQTVFLGTIGYTLKHISSLINSIITVFFPRVFGHFSETKGEYFILGYALIIGIDIIVFSIAYYITAKKAIRAELQKNATIPMSILGAIVLIMNQFWSLGIVIAGADYTVSYSSLIEYIWNLMFCFLVLAIQFNIVQISEKDKELEITQRLIADKEQQYKMSKSNMEAIQKKCHDLKYEIAAIAMGIEPTKHAEDAMAMLRTFSSDIKTGNSTLDIIFNEKNYYCKDHDIVFTPMIDGVALSFIKTTDLYVLFSGLIDSAISSVRQLANHTKRYIYIYVYSEKGFLLIQIEHPLDLDKDYILKERNGQIIVKRPELAGLEYVIEKYDGSINTKLEEDIFMLNIIFPISESLEQEKK</sequence>
<evidence type="ECO:0000313" key="5">
    <source>
        <dbReference type="Proteomes" id="UP000766246"/>
    </source>
</evidence>
<feature type="coiled-coil region" evidence="1">
    <location>
        <begin position="218"/>
        <end position="252"/>
    </location>
</feature>
<keyword evidence="4" id="KW-0808">Transferase</keyword>
<keyword evidence="2" id="KW-0812">Transmembrane</keyword>
<dbReference type="InterPro" id="IPR032834">
    <property type="entry name" value="NatK-like_C"/>
</dbReference>
<keyword evidence="2" id="KW-0472">Membrane</keyword>
<feature type="transmembrane region" description="Helical" evidence="2">
    <location>
        <begin position="6"/>
        <end position="24"/>
    </location>
</feature>
<proteinExistence type="predicted"/>
<dbReference type="EMBL" id="SVER01000052">
    <property type="protein sequence ID" value="MBE5920802.1"/>
    <property type="molecule type" value="Genomic_DNA"/>
</dbReference>
<dbReference type="Pfam" id="PF14501">
    <property type="entry name" value="HATPase_c_5"/>
    <property type="match status" value="1"/>
</dbReference>
<dbReference type="AlphaFoldDB" id="A0A927UFB6"/>
<comment type="caution">
    <text evidence="4">The sequence shown here is derived from an EMBL/GenBank/DDBJ whole genome shotgun (WGS) entry which is preliminary data.</text>
</comment>
<feature type="transmembrane region" description="Helical" evidence="2">
    <location>
        <begin position="33"/>
        <end position="50"/>
    </location>
</feature>
<keyword evidence="4" id="KW-0418">Kinase</keyword>
<feature type="transmembrane region" description="Helical" evidence="2">
    <location>
        <begin position="56"/>
        <end position="73"/>
    </location>
</feature>
<name>A0A927UFB6_9FIRM</name>
<evidence type="ECO:0000313" key="4">
    <source>
        <dbReference type="EMBL" id="MBE5920802.1"/>
    </source>
</evidence>
<gene>
    <name evidence="4" type="ORF">E7272_13305</name>
</gene>
<feature type="transmembrane region" description="Helical" evidence="2">
    <location>
        <begin position="85"/>
        <end position="105"/>
    </location>
</feature>
<evidence type="ECO:0000259" key="3">
    <source>
        <dbReference type="Pfam" id="PF14501"/>
    </source>
</evidence>
<feature type="domain" description="Sensor histidine kinase NatK-like C-terminal" evidence="3">
    <location>
        <begin position="325"/>
        <end position="426"/>
    </location>
</feature>
<protein>
    <submittedName>
        <fullName evidence="4">Sensor histidine kinase</fullName>
    </submittedName>
</protein>
<feature type="transmembrane region" description="Helical" evidence="2">
    <location>
        <begin position="198"/>
        <end position="216"/>
    </location>
</feature>